<keyword evidence="2" id="KW-0479">Metal-binding</keyword>
<dbReference type="Gene3D" id="2.60.120.330">
    <property type="entry name" value="B-lactam Antibiotic, Isopenicillin N Synthase, Chain"/>
    <property type="match status" value="2"/>
</dbReference>
<dbReference type="EMBL" id="CM007377">
    <property type="protein sequence ID" value="OIV94304.1"/>
    <property type="molecule type" value="Genomic_DNA"/>
</dbReference>
<dbReference type="Proteomes" id="UP000188354">
    <property type="component" value="Chromosome LG17"/>
</dbReference>
<dbReference type="GO" id="GO:0031418">
    <property type="term" value="F:L-ascorbic acid binding"/>
    <property type="evidence" value="ECO:0007669"/>
    <property type="project" value="UniProtKB-KW"/>
</dbReference>
<sequence>MELAKQPYSEVPKRYVQLDQDPNFVSNAVSLPQVLVIDMNKLLSEDATELEKLDHACKQWGFFQMINHGVNPSLVENVKIGVQEFFNLPMEDKKKLWQKPGDLEGFEHVIGLHPHSDVEVITILHQVNEIEGLQIRKDGMWIPIKPLSYAFVINIGDILEILADGIYRNIEHRSTVIAILRC</sequence>
<dbReference type="InterPro" id="IPR005123">
    <property type="entry name" value="Oxoglu/Fe-dep_dioxygenase_dom"/>
</dbReference>
<dbReference type="OMA" id="VHEHPIL"/>
<name>A0A1J7GW36_LUPAN</name>
<dbReference type="PANTHER" id="PTHR47991">
    <property type="entry name" value="OXOGLUTARATE/IRON-DEPENDENT DIOXYGENASE"/>
    <property type="match status" value="1"/>
</dbReference>
<keyword evidence="3" id="KW-0847">Vitamin C</keyword>
<dbReference type="GO" id="GO:0046872">
    <property type="term" value="F:metal ion binding"/>
    <property type="evidence" value="ECO:0007669"/>
    <property type="project" value="UniProtKB-KW"/>
</dbReference>
<evidence type="ECO:0000313" key="7">
    <source>
        <dbReference type="Proteomes" id="UP000188354"/>
    </source>
</evidence>
<reference evidence="6 7" key="1">
    <citation type="journal article" date="2017" name="Plant Biotechnol. J.">
        <title>A comprehensive draft genome sequence for lupin (Lupinus angustifolius), an emerging health food: insights into plant-microbe interactions and legume evolution.</title>
        <authorList>
            <person name="Hane J.K."/>
            <person name="Ming Y."/>
            <person name="Kamphuis L.G."/>
            <person name="Nelson M.N."/>
            <person name="Garg G."/>
            <person name="Atkins C.A."/>
            <person name="Bayer P.E."/>
            <person name="Bravo A."/>
            <person name="Bringans S."/>
            <person name="Cannon S."/>
            <person name="Edwards D."/>
            <person name="Foley R."/>
            <person name="Gao L.L."/>
            <person name="Harrison M.J."/>
            <person name="Huang W."/>
            <person name="Hurgobin B."/>
            <person name="Li S."/>
            <person name="Liu C.W."/>
            <person name="McGrath A."/>
            <person name="Morahan G."/>
            <person name="Murray J."/>
            <person name="Weller J."/>
            <person name="Jian J."/>
            <person name="Singh K.B."/>
        </authorList>
    </citation>
    <scope>NUCLEOTIDE SEQUENCE [LARGE SCALE GENOMIC DNA]</scope>
    <source>
        <strain evidence="7">cv. Tanjil</strain>
        <tissue evidence="6">Whole plant</tissue>
    </source>
</reference>
<dbReference type="InterPro" id="IPR027443">
    <property type="entry name" value="IPNS-like_sf"/>
</dbReference>
<evidence type="ECO:0000256" key="1">
    <source>
        <dbReference type="ARBA" id="ARBA00008056"/>
    </source>
</evidence>
<keyword evidence="7" id="KW-1185">Reference proteome</keyword>
<dbReference type="Pfam" id="PF14226">
    <property type="entry name" value="DIOX_N"/>
    <property type="match status" value="1"/>
</dbReference>
<dbReference type="SUPFAM" id="SSF51197">
    <property type="entry name" value="Clavaminate synthase-like"/>
    <property type="match status" value="1"/>
</dbReference>
<gene>
    <name evidence="6" type="ORF">TanjilG_19310</name>
</gene>
<comment type="similarity">
    <text evidence="1">Belongs to the iron/ascorbate-dependent oxidoreductase family.</text>
</comment>
<dbReference type="AlphaFoldDB" id="A0A1J7GW36"/>
<accession>A0A1J7GW36</accession>
<proteinExistence type="inferred from homology"/>
<evidence type="ECO:0000259" key="5">
    <source>
        <dbReference type="PROSITE" id="PS51471"/>
    </source>
</evidence>
<dbReference type="PROSITE" id="PS51471">
    <property type="entry name" value="FE2OG_OXY"/>
    <property type="match status" value="1"/>
</dbReference>
<dbReference type="InterPro" id="IPR050295">
    <property type="entry name" value="Plant_2OG-oxidoreductases"/>
</dbReference>
<dbReference type="InterPro" id="IPR026992">
    <property type="entry name" value="DIOX_N"/>
</dbReference>
<organism evidence="6 7">
    <name type="scientific">Lupinus angustifolius</name>
    <name type="common">Narrow-leaved blue lupine</name>
    <dbReference type="NCBI Taxonomy" id="3871"/>
    <lineage>
        <taxon>Eukaryota</taxon>
        <taxon>Viridiplantae</taxon>
        <taxon>Streptophyta</taxon>
        <taxon>Embryophyta</taxon>
        <taxon>Tracheophyta</taxon>
        <taxon>Spermatophyta</taxon>
        <taxon>Magnoliopsida</taxon>
        <taxon>eudicotyledons</taxon>
        <taxon>Gunneridae</taxon>
        <taxon>Pentapetalae</taxon>
        <taxon>rosids</taxon>
        <taxon>fabids</taxon>
        <taxon>Fabales</taxon>
        <taxon>Fabaceae</taxon>
        <taxon>Papilionoideae</taxon>
        <taxon>50 kb inversion clade</taxon>
        <taxon>genistoids sensu lato</taxon>
        <taxon>core genistoids</taxon>
        <taxon>Genisteae</taxon>
        <taxon>Lupinus</taxon>
    </lineage>
</organism>
<protein>
    <recommendedName>
        <fullName evidence="5">Fe2OG dioxygenase domain-containing protein</fullName>
    </recommendedName>
</protein>
<evidence type="ECO:0000256" key="2">
    <source>
        <dbReference type="ARBA" id="ARBA00022723"/>
    </source>
</evidence>
<evidence type="ECO:0000256" key="4">
    <source>
        <dbReference type="ARBA" id="ARBA00023004"/>
    </source>
</evidence>
<evidence type="ECO:0000256" key="3">
    <source>
        <dbReference type="ARBA" id="ARBA00022896"/>
    </source>
</evidence>
<evidence type="ECO:0000313" key="6">
    <source>
        <dbReference type="EMBL" id="OIV94304.1"/>
    </source>
</evidence>
<keyword evidence="4" id="KW-0408">Iron</keyword>
<dbReference type="Gramene" id="OIV94304">
    <property type="protein sequence ID" value="OIV94304"/>
    <property type="gene ID" value="TanjilG_19310"/>
</dbReference>
<feature type="domain" description="Fe2OG dioxygenase" evidence="5">
    <location>
        <begin position="96"/>
        <end position="182"/>
    </location>
</feature>